<dbReference type="RefSeq" id="WP_265790379.1">
    <property type="nucleotide sequence ID" value="NZ_BAABRS010000003.1"/>
</dbReference>
<keyword evidence="2" id="KW-1185">Reference proteome</keyword>
<evidence type="ECO:0000313" key="2">
    <source>
        <dbReference type="Proteomes" id="UP001207337"/>
    </source>
</evidence>
<dbReference type="EMBL" id="JAJNDC010000003">
    <property type="protein sequence ID" value="MCW9713574.1"/>
    <property type="molecule type" value="Genomic_DNA"/>
</dbReference>
<dbReference type="Pfam" id="PF07722">
    <property type="entry name" value="Peptidase_C26"/>
    <property type="match status" value="1"/>
</dbReference>
<comment type="caution">
    <text evidence="1">The sequence shown here is derived from an EMBL/GenBank/DDBJ whole genome shotgun (WGS) entry which is preliminary data.</text>
</comment>
<organism evidence="1 2">
    <name type="scientific">Fodinibius salicampi</name>
    <dbReference type="NCBI Taxonomy" id="1920655"/>
    <lineage>
        <taxon>Bacteria</taxon>
        <taxon>Pseudomonadati</taxon>
        <taxon>Balneolota</taxon>
        <taxon>Balneolia</taxon>
        <taxon>Balneolales</taxon>
        <taxon>Balneolaceae</taxon>
        <taxon>Fodinibius</taxon>
    </lineage>
</organism>
<dbReference type="InterPro" id="IPR044668">
    <property type="entry name" value="PuuD-like"/>
</dbReference>
<protein>
    <submittedName>
        <fullName evidence="1">Gamma-glutamyl-gamma-aminobutyrate hydrolase family protein</fullName>
    </submittedName>
</protein>
<gene>
    <name evidence="1" type="ORF">LQ318_11750</name>
</gene>
<reference evidence="1 2" key="1">
    <citation type="submission" date="2021-11" db="EMBL/GenBank/DDBJ databases">
        <title>Aliifidinibius sp. nov., a new bacterium isolated from saline soil.</title>
        <authorList>
            <person name="Galisteo C."/>
            <person name="De La Haba R."/>
            <person name="Sanchez-Porro C."/>
            <person name="Ventosa A."/>
        </authorList>
    </citation>
    <scope>NUCLEOTIDE SEQUENCE [LARGE SCALE GENOMIC DNA]</scope>
    <source>
        <strain evidence="1 2">KACC 190600</strain>
    </source>
</reference>
<dbReference type="Gene3D" id="3.40.50.880">
    <property type="match status" value="1"/>
</dbReference>
<dbReference type="PANTHER" id="PTHR43235">
    <property type="entry name" value="GLUTAMINE AMIDOTRANSFERASE PB2B2.05-RELATED"/>
    <property type="match status" value="1"/>
</dbReference>
<keyword evidence="1" id="KW-0378">Hydrolase</keyword>
<dbReference type="InterPro" id="IPR029062">
    <property type="entry name" value="Class_I_gatase-like"/>
</dbReference>
<evidence type="ECO:0000313" key="1">
    <source>
        <dbReference type="EMBL" id="MCW9713574.1"/>
    </source>
</evidence>
<dbReference type="SUPFAM" id="SSF52317">
    <property type="entry name" value="Class I glutamine amidotransferase-like"/>
    <property type="match status" value="1"/>
</dbReference>
<dbReference type="Proteomes" id="UP001207337">
    <property type="component" value="Unassembled WGS sequence"/>
</dbReference>
<name>A0ABT3Q0F9_9BACT</name>
<dbReference type="GO" id="GO:0016787">
    <property type="term" value="F:hydrolase activity"/>
    <property type="evidence" value="ECO:0007669"/>
    <property type="project" value="UniProtKB-KW"/>
</dbReference>
<proteinExistence type="predicted"/>
<dbReference type="PROSITE" id="PS51273">
    <property type="entry name" value="GATASE_TYPE_1"/>
    <property type="match status" value="1"/>
</dbReference>
<dbReference type="InterPro" id="IPR011697">
    <property type="entry name" value="Peptidase_C26"/>
</dbReference>
<dbReference type="PANTHER" id="PTHR43235:SF1">
    <property type="entry name" value="GLUTAMINE AMIDOTRANSFERASE PB2B2.05-RELATED"/>
    <property type="match status" value="1"/>
</dbReference>
<accession>A0ABT3Q0F9</accession>
<sequence length="223" mass="25460">MMKKIGITQRVVYREEIDERRDVLDQVWYDFAEEVAVQLIPIPNNLSAPVEYITALDVEGIILSGGNNIGISGKELIPDKTIQKDDVALERDQTEMQLIEWATNNQKPVIGVCRGCQFLNAYYGGTQSRVDPAKHVATSHKIDIVEKEWQHTFGPSMSVNSYHNWGISEDNLSGAFIPAATCENYIEGFRDINGNLSGIMWHPERYNKFRSVDIEFFKKMFIR</sequence>